<dbReference type="SUPFAM" id="SSF55729">
    <property type="entry name" value="Acyl-CoA N-acyltransferases (Nat)"/>
    <property type="match status" value="1"/>
</dbReference>
<dbReference type="Pfam" id="PF23011">
    <property type="entry name" value="PHD-1st_NSD"/>
    <property type="match status" value="1"/>
</dbReference>
<dbReference type="Pfam" id="PF16135">
    <property type="entry name" value="TDBD"/>
    <property type="match status" value="2"/>
</dbReference>
<dbReference type="InterPro" id="IPR019787">
    <property type="entry name" value="Znf_PHD-finger"/>
</dbReference>
<organism evidence="9 10">
    <name type="scientific">Coffea arabica</name>
    <name type="common">Arabian coffee</name>
    <dbReference type="NCBI Taxonomy" id="13443"/>
    <lineage>
        <taxon>Eukaryota</taxon>
        <taxon>Viridiplantae</taxon>
        <taxon>Streptophyta</taxon>
        <taxon>Embryophyta</taxon>
        <taxon>Tracheophyta</taxon>
        <taxon>Spermatophyta</taxon>
        <taxon>Magnoliopsida</taxon>
        <taxon>eudicotyledons</taxon>
        <taxon>Gunneridae</taxon>
        <taxon>Pentapetalae</taxon>
        <taxon>asterids</taxon>
        <taxon>lamiids</taxon>
        <taxon>Gentianales</taxon>
        <taxon>Rubiaceae</taxon>
        <taxon>Ixoroideae</taxon>
        <taxon>Gardenieae complex</taxon>
        <taxon>Bertiereae - Coffeeae clade</taxon>
        <taxon>Coffeeae</taxon>
        <taxon>Coffea</taxon>
    </lineage>
</organism>
<reference evidence="10" key="1">
    <citation type="submission" date="2025-08" db="UniProtKB">
        <authorList>
            <consortium name="RefSeq"/>
        </authorList>
    </citation>
    <scope>IDENTIFICATION</scope>
    <source>
        <tissue evidence="10">Leaves</tissue>
    </source>
</reference>
<keyword evidence="5" id="KW-0539">Nucleus</keyword>
<dbReference type="InterPro" id="IPR032308">
    <property type="entry name" value="TDBD"/>
</dbReference>
<dbReference type="InterPro" id="IPR011011">
    <property type="entry name" value="Znf_FYVE_PHD"/>
</dbReference>
<gene>
    <name evidence="10" type="primary">LOC113722597</name>
</gene>
<accession>A0ABM4UAU9</accession>
<name>A0ABM4UAU9_COFAR</name>
<dbReference type="InterPro" id="IPR059153">
    <property type="entry name" value="NSD_PHD-1st"/>
</dbReference>
<protein>
    <recommendedName>
        <fullName evidence="8">PHD-type domain-containing protein</fullName>
    </recommendedName>
</protein>
<dbReference type="Gene3D" id="3.40.630.30">
    <property type="match status" value="1"/>
</dbReference>
<keyword evidence="9" id="KW-1185">Reference proteome</keyword>
<feature type="region of interest" description="Disordered" evidence="7">
    <location>
        <begin position="28"/>
        <end position="53"/>
    </location>
</feature>
<dbReference type="PANTHER" id="PTHR47025">
    <property type="entry name" value="AUTOIMMUNE REGULATOR"/>
    <property type="match status" value="1"/>
</dbReference>
<feature type="region of interest" description="Disordered" evidence="7">
    <location>
        <begin position="251"/>
        <end position="279"/>
    </location>
</feature>
<evidence type="ECO:0000256" key="2">
    <source>
        <dbReference type="ARBA" id="ARBA00022723"/>
    </source>
</evidence>
<feature type="domain" description="PHD-type" evidence="8">
    <location>
        <begin position="383"/>
        <end position="428"/>
    </location>
</feature>
<dbReference type="GeneID" id="113722597"/>
<proteinExistence type="predicted"/>
<dbReference type="PROSITE" id="PS01359">
    <property type="entry name" value="ZF_PHD_1"/>
    <property type="match status" value="1"/>
</dbReference>
<dbReference type="RefSeq" id="XP_071904412.1">
    <property type="nucleotide sequence ID" value="XM_072048311.1"/>
</dbReference>
<dbReference type="SUPFAM" id="SSF57903">
    <property type="entry name" value="FYVE/PHD zinc finger"/>
    <property type="match status" value="2"/>
</dbReference>
<dbReference type="Pfam" id="PF23209">
    <property type="entry name" value="IDM1_C"/>
    <property type="match status" value="1"/>
</dbReference>
<evidence type="ECO:0000313" key="10">
    <source>
        <dbReference type="RefSeq" id="XP_071904412.1"/>
    </source>
</evidence>
<dbReference type="InterPro" id="IPR019786">
    <property type="entry name" value="Zinc_finger_PHD-type_CS"/>
</dbReference>
<keyword evidence="4" id="KW-0862">Zinc</keyword>
<evidence type="ECO:0000256" key="5">
    <source>
        <dbReference type="ARBA" id="ARBA00023242"/>
    </source>
</evidence>
<sequence length="741" mass="82038">MNFPVKVRPGMKREYAFLMREKKLSPVDDDIGGENGNRRVTRSQKGGGKNFHGWIKFEDSEEKEDTKSDVIDASIDEDDEVTIISRKPKDKRRAKSVKVDFLDYDDVNVNCHNGVSFDRNSASLKDLLETGLLEGLPVHYVCGSKGENKAGEAGLRGEIRGCGIICFCDACKGSRVLSPDRFELHARSGKNCAADNIYLQNGKSLRDILNACKEVASSDDSLAVRVQKAIAFSQAKANNLCDSLRESEDQTTQSTDHVGSRPSLPASSKNSSGKCPRKKVEGKLTKKDLRLHKVVFESNLLADGTPLGYYSKGKKVLSGYKSGSGIFCYCCSKVVSPSTFEAHAGYAARRKPYHEIYTSDGVSLHEWALAIKRNLHSYVNQSDDICSVCEGVGELLCCDLCPRAFHHGCVDLPSVPEGTWYCRCCVNMLKNENFVEHNANAVAAGRVAGIDPVEEVRKRCVRIIGASETDVGGCVICRVHDYNESDFGPRTVIICDQCEKEYHVGCLKDHGMDDLQELPSGNWFCSRVCSSIYSALQQLVSSGEQKLPDSLLSTIKKKHEDDADLNVSWRLLHGNMASEESKKWLSDAVSVFHERFDPIGDPSKSNTDLIPSLIYGKSNRDQDYGGMFCAVLTVNSIVVSAGIFRIFGQDVAEIPLVATTSSCQGKGYFQSLFCCIENLLASVNVTDLVLPAAHEAESMWKNKFGFRKISPERLKQYRRDHQLMTFLGTSVLHRRVSKLEL</sequence>
<evidence type="ECO:0000256" key="7">
    <source>
        <dbReference type="SAM" id="MobiDB-lite"/>
    </source>
</evidence>
<comment type="subcellular location">
    <subcellularLocation>
        <location evidence="1">Nucleus</location>
    </subcellularLocation>
</comment>
<dbReference type="InterPro" id="IPR016181">
    <property type="entry name" value="Acyl_CoA_acyltransferase"/>
</dbReference>
<keyword evidence="3 6" id="KW-0863">Zinc-finger</keyword>
<dbReference type="Gene3D" id="3.30.40.10">
    <property type="entry name" value="Zinc/RING finger domain, C3HC4 (zinc finger)"/>
    <property type="match status" value="2"/>
</dbReference>
<evidence type="ECO:0000256" key="1">
    <source>
        <dbReference type="ARBA" id="ARBA00004123"/>
    </source>
</evidence>
<dbReference type="InterPro" id="IPR001965">
    <property type="entry name" value="Znf_PHD"/>
</dbReference>
<keyword evidence="2" id="KW-0479">Metal-binding</keyword>
<evidence type="ECO:0000313" key="9">
    <source>
        <dbReference type="Proteomes" id="UP001652660"/>
    </source>
</evidence>
<dbReference type="InterPro" id="IPR013083">
    <property type="entry name" value="Znf_RING/FYVE/PHD"/>
</dbReference>
<dbReference type="InterPro" id="IPR056511">
    <property type="entry name" value="IDM1_C"/>
</dbReference>
<dbReference type="PANTHER" id="PTHR47025:SF2">
    <property type="entry name" value="AUTOIMMUNE REGULATOR"/>
    <property type="match status" value="1"/>
</dbReference>
<evidence type="ECO:0000259" key="8">
    <source>
        <dbReference type="PROSITE" id="PS50016"/>
    </source>
</evidence>
<dbReference type="SMART" id="SM00249">
    <property type="entry name" value="PHD"/>
    <property type="match status" value="2"/>
</dbReference>
<dbReference type="PROSITE" id="PS50016">
    <property type="entry name" value="ZF_PHD_2"/>
    <property type="match status" value="1"/>
</dbReference>
<evidence type="ECO:0000256" key="6">
    <source>
        <dbReference type="PROSITE-ProRule" id="PRU00146"/>
    </source>
</evidence>
<evidence type="ECO:0000256" key="3">
    <source>
        <dbReference type="ARBA" id="ARBA00022771"/>
    </source>
</evidence>
<dbReference type="Proteomes" id="UP001652660">
    <property type="component" value="Chromosome 5e"/>
</dbReference>
<evidence type="ECO:0000256" key="4">
    <source>
        <dbReference type="ARBA" id="ARBA00022833"/>
    </source>
</evidence>